<dbReference type="AlphaFoldDB" id="A0A6J1TMG5"/>
<protein>
    <recommendedName>
        <fullName evidence="2">Leukocyte surface antigen CD47</fullName>
    </recommendedName>
    <alternativeName>
        <fullName evidence="8">Integrin-associated protein</fullName>
    </alternativeName>
</protein>
<dbReference type="Pfam" id="PF04549">
    <property type="entry name" value="CD47"/>
    <property type="match status" value="1"/>
</dbReference>
<keyword evidence="12" id="KW-1185">Reference proteome</keyword>
<feature type="transmembrane region" description="Helical" evidence="9">
    <location>
        <begin position="245"/>
        <end position="267"/>
    </location>
</feature>
<dbReference type="GeneID" id="113409777"/>
<evidence type="ECO:0000256" key="7">
    <source>
        <dbReference type="ARBA" id="ARBA00023283"/>
    </source>
</evidence>
<dbReference type="SUPFAM" id="SSF103473">
    <property type="entry name" value="MFS general substrate transporter"/>
    <property type="match status" value="1"/>
</dbReference>
<dbReference type="SUPFAM" id="SSF48726">
    <property type="entry name" value="Immunoglobulin"/>
    <property type="match status" value="1"/>
</dbReference>
<dbReference type="Pfam" id="PF08204">
    <property type="entry name" value="V-set_CD47"/>
    <property type="match status" value="1"/>
</dbReference>
<feature type="domain" description="Ig-like" evidence="11">
    <location>
        <begin position="36"/>
        <end position="131"/>
    </location>
</feature>
<keyword evidence="4 9" id="KW-1133">Transmembrane helix</keyword>
<name>A0A6J1TMG5_9SAUR</name>
<dbReference type="GO" id="GO:0022409">
    <property type="term" value="P:positive regulation of cell-cell adhesion"/>
    <property type="evidence" value="ECO:0007669"/>
    <property type="project" value="InterPro"/>
</dbReference>
<dbReference type="GO" id="GO:0050766">
    <property type="term" value="P:positive regulation of phagocytosis"/>
    <property type="evidence" value="ECO:0007669"/>
    <property type="project" value="InterPro"/>
</dbReference>
<accession>A0A6J1TMG5</accession>
<dbReference type="Gene3D" id="2.60.40.10">
    <property type="entry name" value="Immunoglobulins"/>
    <property type="match status" value="1"/>
</dbReference>
<dbReference type="GO" id="GO:0005886">
    <property type="term" value="C:plasma membrane"/>
    <property type="evidence" value="ECO:0007669"/>
    <property type="project" value="UniProtKB-SubCell"/>
</dbReference>
<evidence type="ECO:0000256" key="10">
    <source>
        <dbReference type="SAM" id="SignalP"/>
    </source>
</evidence>
<dbReference type="GO" id="GO:0050729">
    <property type="term" value="P:positive regulation of inflammatory response"/>
    <property type="evidence" value="ECO:0007669"/>
    <property type="project" value="InterPro"/>
</dbReference>
<evidence type="ECO:0000256" key="9">
    <source>
        <dbReference type="SAM" id="Phobius"/>
    </source>
</evidence>
<dbReference type="KEGG" id="nss:113409777"/>
<dbReference type="InterPro" id="IPR036259">
    <property type="entry name" value="MFS_trans_sf"/>
</dbReference>
<evidence type="ECO:0000256" key="3">
    <source>
        <dbReference type="ARBA" id="ARBA00022692"/>
    </source>
</evidence>
<dbReference type="RefSeq" id="XP_026519757.1">
    <property type="nucleotide sequence ID" value="XM_026663972.1"/>
</dbReference>
<keyword evidence="5 9" id="KW-0472">Membrane</keyword>
<evidence type="ECO:0000259" key="11">
    <source>
        <dbReference type="PROSITE" id="PS50835"/>
    </source>
</evidence>
<evidence type="ECO:0000256" key="5">
    <source>
        <dbReference type="ARBA" id="ARBA00023136"/>
    </source>
</evidence>
<dbReference type="PROSITE" id="PS50835">
    <property type="entry name" value="IG_LIKE"/>
    <property type="match status" value="1"/>
</dbReference>
<evidence type="ECO:0000256" key="4">
    <source>
        <dbReference type="ARBA" id="ARBA00022989"/>
    </source>
</evidence>
<evidence type="ECO:0000313" key="13">
    <source>
        <dbReference type="RefSeq" id="XP_026519757.1"/>
    </source>
</evidence>
<dbReference type="InterPro" id="IPR013147">
    <property type="entry name" value="CD47-like_TM"/>
</dbReference>
<dbReference type="InterPro" id="IPR013783">
    <property type="entry name" value="Ig-like_fold"/>
</dbReference>
<evidence type="ECO:0000256" key="1">
    <source>
        <dbReference type="ARBA" id="ARBA00004651"/>
    </source>
</evidence>
<reference evidence="13" key="1">
    <citation type="submission" date="2025-08" db="UniProtKB">
        <authorList>
            <consortium name="RefSeq"/>
        </authorList>
    </citation>
    <scope>IDENTIFICATION</scope>
</reference>
<keyword evidence="7" id="KW-0873">Pyrrolidone carboxylic acid</keyword>
<dbReference type="PANTHER" id="PTHR10613:SF0">
    <property type="entry name" value="LEUKOCYTE SURFACE ANTIGEN CD47"/>
    <property type="match status" value="1"/>
</dbReference>
<dbReference type="CTD" id="961"/>
<dbReference type="InterPro" id="IPR006704">
    <property type="entry name" value="CD47"/>
</dbReference>
<keyword evidence="10" id="KW-0732">Signal</keyword>
<gene>
    <name evidence="13" type="primary">CD47</name>
</gene>
<keyword evidence="3 9" id="KW-0812">Transmembrane</keyword>
<dbReference type="InterPro" id="IPR007110">
    <property type="entry name" value="Ig-like_dom"/>
</dbReference>
<feature type="transmembrane region" description="Helical" evidence="9">
    <location>
        <begin position="153"/>
        <end position="173"/>
    </location>
</feature>
<dbReference type="InterPro" id="IPR036179">
    <property type="entry name" value="Ig-like_dom_sf"/>
</dbReference>
<feature type="chain" id="PRO_5026953510" description="Leukocyte surface antigen CD47" evidence="10">
    <location>
        <begin position="20"/>
        <end position="329"/>
    </location>
</feature>
<sequence length="329" mass="36185">MWMLCVWWVLLGTLGAGSAQLSFQNVPFLEINYCNGPQFVLPCVVTNLEENNSVTMFVSWQFQGNPFFIYDGVSGNITKNNSFETAKFLNHSMLPYGIASLVISTKQADLGNYTCEVTEGNREGKTRFELRASSACLNYSSESVPWFQPVERFSIISIIVLIVVLYWCQFITVVQKFDMTFEKKIGFTVTGLLISIFAVIGTILYAKGEYTTSVRTGIGLIVIPAVIVVPLLYFLFTTVFEKQPLFAVILLALKALGYVIAVAGFALCVTVCEPKHGSVLIAGLAIIGTVAAIGLIYIIIIIGSNLKDHQPPRKAVEESLNDAKGVMLE</sequence>
<dbReference type="GO" id="GO:0070053">
    <property type="term" value="F:thrombospondin receptor activity"/>
    <property type="evidence" value="ECO:0007669"/>
    <property type="project" value="InterPro"/>
</dbReference>
<feature type="signal peptide" evidence="10">
    <location>
        <begin position="1"/>
        <end position="19"/>
    </location>
</feature>
<feature type="transmembrane region" description="Helical" evidence="9">
    <location>
        <begin position="185"/>
        <end position="206"/>
    </location>
</feature>
<feature type="transmembrane region" description="Helical" evidence="9">
    <location>
        <begin position="218"/>
        <end position="236"/>
    </location>
</feature>
<comment type="subcellular location">
    <subcellularLocation>
        <location evidence="1">Cell membrane</location>
        <topology evidence="1">Multi-pass membrane protein</topology>
    </subcellularLocation>
</comment>
<dbReference type="PANTHER" id="PTHR10613">
    <property type="entry name" value="LEUKOCYTE SURFACE ANTIGEN CD47"/>
    <property type="match status" value="1"/>
</dbReference>
<dbReference type="GO" id="GO:0070062">
    <property type="term" value="C:extracellular exosome"/>
    <property type="evidence" value="ECO:0007669"/>
    <property type="project" value="TreeGrafter"/>
</dbReference>
<evidence type="ECO:0000313" key="12">
    <source>
        <dbReference type="Proteomes" id="UP000504612"/>
    </source>
</evidence>
<evidence type="ECO:0000256" key="6">
    <source>
        <dbReference type="ARBA" id="ARBA00023180"/>
    </source>
</evidence>
<organism evidence="12 13">
    <name type="scientific">Notechis scutatus</name>
    <name type="common">mainland tiger snake</name>
    <dbReference type="NCBI Taxonomy" id="8663"/>
    <lineage>
        <taxon>Eukaryota</taxon>
        <taxon>Metazoa</taxon>
        <taxon>Chordata</taxon>
        <taxon>Craniata</taxon>
        <taxon>Vertebrata</taxon>
        <taxon>Euteleostomi</taxon>
        <taxon>Lepidosauria</taxon>
        <taxon>Squamata</taxon>
        <taxon>Bifurcata</taxon>
        <taxon>Unidentata</taxon>
        <taxon>Episquamata</taxon>
        <taxon>Toxicofera</taxon>
        <taxon>Serpentes</taxon>
        <taxon>Colubroidea</taxon>
        <taxon>Elapidae</taxon>
        <taxon>Hydrophiinae</taxon>
        <taxon>Notechis</taxon>
    </lineage>
</organism>
<feature type="transmembrane region" description="Helical" evidence="9">
    <location>
        <begin position="279"/>
        <end position="303"/>
    </location>
</feature>
<dbReference type="InterPro" id="IPR013270">
    <property type="entry name" value="CD47_Vset"/>
</dbReference>
<evidence type="ECO:0000256" key="2">
    <source>
        <dbReference type="ARBA" id="ARBA00015454"/>
    </source>
</evidence>
<keyword evidence="6" id="KW-0325">Glycoprotein</keyword>
<dbReference type="Proteomes" id="UP000504612">
    <property type="component" value="Unplaced"/>
</dbReference>
<proteinExistence type="predicted"/>
<evidence type="ECO:0000256" key="8">
    <source>
        <dbReference type="ARBA" id="ARBA00033289"/>
    </source>
</evidence>